<dbReference type="SUPFAM" id="SSF142906">
    <property type="entry name" value="YjbR-like"/>
    <property type="match status" value="1"/>
</dbReference>
<dbReference type="EMBL" id="JACCAA010000001">
    <property type="protein sequence ID" value="NYG59266.1"/>
    <property type="molecule type" value="Genomic_DNA"/>
</dbReference>
<proteinExistence type="predicted"/>
<dbReference type="Pfam" id="PF04237">
    <property type="entry name" value="YjbR"/>
    <property type="match status" value="1"/>
</dbReference>
<sequence length="131" mass="14856">MTHPVMFDDDDPLLIRLRGVVLGFPGAEEYVSHGRPNFRVKKNFAVFGGGEKIDGGHRRVDSALLVKVEESEREALDQDPRFFSPMYYGPFGWRALDLADPETDWDEVGELVDASYRLTAPKRMIAELDAR</sequence>
<keyword evidence="2" id="KW-1185">Reference proteome</keyword>
<dbReference type="RefSeq" id="WP_179502334.1">
    <property type="nucleotide sequence ID" value="NZ_JACCAA010000001.1"/>
</dbReference>
<keyword evidence="1" id="KW-0238">DNA-binding</keyword>
<accession>A0A7Y9S162</accession>
<evidence type="ECO:0000313" key="2">
    <source>
        <dbReference type="Proteomes" id="UP000540656"/>
    </source>
</evidence>
<dbReference type="AlphaFoldDB" id="A0A7Y9S162"/>
<dbReference type="GO" id="GO:0003677">
    <property type="term" value="F:DNA binding"/>
    <property type="evidence" value="ECO:0007669"/>
    <property type="project" value="UniProtKB-KW"/>
</dbReference>
<dbReference type="Gene3D" id="3.90.1150.30">
    <property type="match status" value="1"/>
</dbReference>
<dbReference type="Proteomes" id="UP000540656">
    <property type="component" value="Unassembled WGS sequence"/>
</dbReference>
<comment type="caution">
    <text evidence="1">The sequence shown here is derived from an EMBL/GenBank/DDBJ whole genome shotgun (WGS) entry which is preliminary data.</text>
</comment>
<name>A0A7Y9S162_9ACTN</name>
<organism evidence="1 2">
    <name type="scientific">Nocardioides daedukensis</name>
    <dbReference type="NCBI Taxonomy" id="634462"/>
    <lineage>
        <taxon>Bacteria</taxon>
        <taxon>Bacillati</taxon>
        <taxon>Actinomycetota</taxon>
        <taxon>Actinomycetes</taxon>
        <taxon>Propionibacteriales</taxon>
        <taxon>Nocardioidaceae</taxon>
        <taxon>Nocardioides</taxon>
    </lineage>
</organism>
<dbReference type="InterPro" id="IPR038056">
    <property type="entry name" value="YjbR-like_sf"/>
</dbReference>
<dbReference type="InterPro" id="IPR058532">
    <property type="entry name" value="YjbR/MT2646/Rv2570-like"/>
</dbReference>
<evidence type="ECO:0000313" key="1">
    <source>
        <dbReference type="EMBL" id="NYG59266.1"/>
    </source>
</evidence>
<reference evidence="1 2" key="1">
    <citation type="submission" date="2020-07" db="EMBL/GenBank/DDBJ databases">
        <title>Sequencing the genomes of 1000 actinobacteria strains.</title>
        <authorList>
            <person name="Klenk H.-P."/>
        </authorList>
    </citation>
    <scope>NUCLEOTIDE SEQUENCE [LARGE SCALE GENOMIC DNA]</scope>
    <source>
        <strain evidence="1 2">DSM 23819</strain>
    </source>
</reference>
<gene>
    <name evidence="1" type="ORF">BJ980_002189</name>
</gene>
<protein>
    <submittedName>
        <fullName evidence="1">Putative DNA-binding protein (MmcQ/YjbR family)</fullName>
    </submittedName>
</protein>